<dbReference type="PANTHER" id="PTHR30008:SF0">
    <property type="entry name" value="EXODEOXYRIBONUCLEASE 7 LARGE SUBUNIT"/>
    <property type="match status" value="1"/>
</dbReference>
<dbReference type="GO" id="GO:0008855">
    <property type="term" value="F:exodeoxyribonuclease VII activity"/>
    <property type="evidence" value="ECO:0007669"/>
    <property type="project" value="UniProtKB-UniRule"/>
</dbReference>
<dbReference type="Pfam" id="PF02601">
    <property type="entry name" value="Exonuc_VII_L"/>
    <property type="match status" value="1"/>
</dbReference>
<feature type="domain" description="OB-fold nucleic acid binding" evidence="8">
    <location>
        <begin position="10"/>
        <end position="106"/>
    </location>
</feature>
<dbReference type="HAMAP" id="MF_00378">
    <property type="entry name" value="Exonuc_7_L"/>
    <property type="match status" value="1"/>
</dbReference>
<dbReference type="EC" id="3.1.11.6" evidence="5"/>
<keyword evidence="10" id="KW-1185">Reference proteome</keyword>
<evidence type="ECO:0000256" key="5">
    <source>
        <dbReference type="HAMAP-Rule" id="MF_00378"/>
    </source>
</evidence>
<dbReference type="RefSeq" id="WP_181752238.1">
    <property type="nucleotide sequence ID" value="NZ_JACEIQ010000011.1"/>
</dbReference>
<dbReference type="AlphaFoldDB" id="A0A7W1WS84"/>
<dbReference type="GO" id="GO:0009318">
    <property type="term" value="C:exodeoxyribonuclease VII complex"/>
    <property type="evidence" value="ECO:0007669"/>
    <property type="project" value="UniProtKB-UniRule"/>
</dbReference>
<evidence type="ECO:0000256" key="3">
    <source>
        <dbReference type="ARBA" id="ARBA00022801"/>
    </source>
</evidence>
<keyword evidence="3 5" id="KW-0378">Hydrolase</keyword>
<evidence type="ECO:0000259" key="7">
    <source>
        <dbReference type="Pfam" id="PF02601"/>
    </source>
</evidence>
<dbReference type="GO" id="GO:0005737">
    <property type="term" value="C:cytoplasm"/>
    <property type="evidence" value="ECO:0007669"/>
    <property type="project" value="UniProtKB-SubCell"/>
</dbReference>
<keyword evidence="1 5" id="KW-0963">Cytoplasm</keyword>
<keyword evidence="2 5" id="KW-0540">Nuclease</keyword>
<proteinExistence type="inferred from homology"/>
<gene>
    <name evidence="5" type="primary">xseA</name>
    <name evidence="9" type="ORF">H1191_11840</name>
</gene>
<feature type="domain" description="Exonuclease VII large subunit C-terminal" evidence="7">
    <location>
        <begin position="132"/>
        <end position="444"/>
    </location>
</feature>
<sequence length="454" mass="52388">MIRNSEREIWSVTDLVTYLYQTLDADSKLKSLWIEGEISNFSQHPKSRHMYFTLKDEYAKIKAAMFAGNNRRLRFTPKDGDQVLVRGYLSVYDREGQVQFYAQDMRLSGVGDLYVAFQRLKEQLALEGLFSQPKKTIPLFPKTVGVITSASGAAVRDIITTMKRRFPLTNILLYPVSVQGDKAAGEIAEAIEQMNILREVDVLIVGRGGGSLEELWAFNEEVVARSIFQSELPVISAVGHETDTTISDFVADQRAATPTAAAEMVVPHINDLKDRICSLEKRLIHAQSSQMAKFRDRLARSIERPVFQNPNARLHQYAQRVDHLQSRLEHAMKKWTVERSRKLDKIIYRMDRHHPAEQIAKLQERVFRCKQDSVYAIKNKLREKRSKHMQLVGQLDALSPLKVMQRGYSLVYRYHQNELIKSYRQVQPGDLIRVRMADGQLKCQVWRSEEKNHE</sequence>
<dbReference type="InterPro" id="IPR020579">
    <property type="entry name" value="Exonuc_VII_lsu_C"/>
</dbReference>
<keyword evidence="4 5" id="KW-0269">Exonuclease</keyword>
<evidence type="ECO:0000256" key="6">
    <source>
        <dbReference type="RuleBase" id="RU004355"/>
    </source>
</evidence>
<dbReference type="CDD" id="cd04489">
    <property type="entry name" value="ExoVII_LU_OBF"/>
    <property type="match status" value="1"/>
</dbReference>
<dbReference type="Proteomes" id="UP000535491">
    <property type="component" value="Unassembled WGS sequence"/>
</dbReference>
<comment type="function">
    <text evidence="5">Bidirectionally degrades single-stranded DNA into large acid-insoluble oligonucleotides, which are then degraded further into small acid-soluble oligonucleotides.</text>
</comment>
<dbReference type="EMBL" id="JACEIQ010000011">
    <property type="protein sequence ID" value="MBA4494999.1"/>
    <property type="molecule type" value="Genomic_DNA"/>
</dbReference>
<comment type="subunit">
    <text evidence="5">Heterooligomer composed of large and small subunits.</text>
</comment>
<evidence type="ECO:0000313" key="10">
    <source>
        <dbReference type="Proteomes" id="UP000535491"/>
    </source>
</evidence>
<comment type="subcellular location">
    <subcellularLocation>
        <location evidence="5 6">Cytoplasm</location>
    </subcellularLocation>
</comment>
<dbReference type="PANTHER" id="PTHR30008">
    <property type="entry name" value="EXODEOXYRIBONUCLEASE 7 LARGE SUBUNIT"/>
    <property type="match status" value="1"/>
</dbReference>
<protein>
    <recommendedName>
        <fullName evidence="5">Exodeoxyribonuclease 7 large subunit</fullName>
        <ecNumber evidence="5">3.1.11.6</ecNumber>
    </recommendedName>
    <alternativeName>
        <fullName evidence="5">Exodeoxyribonuclease VII large subunit</fullName>
        <shortName evidence="5">Exonuclease VII large subunit</shortName>
    </alternativeName>
</protein>
<comment type="catalytic activity">
    <reaction evidence="5 6">
        <text>Exonucleolytic cleavage in either 5'- to 3'- or 3'- to 5'-direction to yield nucleoside 5'-phosphates.</text>
        <dbReference type="EC" id="3.1.11.6"/>
    </reaction>
</comment>
<evidence type="ECO:0000313" key="9">
    <source>
        <dbReference type="EMBL" id="MBA4494999.1"/>
    </source>
</evidence>
<evidence type="ECO:0000256" key="1">
    <source>
        <dbReference type="ARBA" id="ARBA00022490"/>
    </source>
</evidence>
<dbReference type="InterPro" id="IPR025824">
    <property type="entry name" value="OB-fold_nuc-bd_dom"/>
</dbReference>
<comment type="caution">
    <text evidence="9">The sequence shown here is derived from an EMBL/GenBank/DDBJ whole genome shotgun (WGS) entry which is preliminary data.</text>
</comment>
<dbReference type="GO" id="GO:0006308">
    <property type="term" value="P:DNA catabolic process"/>
    <property type="evidence" value="ECO:0007669"/>
    <property type="project" value="UniProtKB-UniRule"/>
</dbReference>
<comment type="similarity">
    <text evidence="5 6">Belongs to the XseA family.</text>
</comment>
<dbReference type="GO" id="GO:0003676">
    <property type="term" value="F:nucleic acid binding"/>
    <property type="evidence" value="ECO:0007669"/>
    <property type="project" value="InterPro"/>
</dbReference>
<reference evidence="9 10" key="1">
    <citation type="submission" date="2020-07" db="EMBL/GenBank/DDBJ databases">
        <authorList>
            <person name="Feng H."/>
        </authorList>
    </citation>
    <scope>NUCLEOTIDE SEQUENCE [LARGE SCALE GENOMIC DNA]</scope>
    <source>
        <strain evidence="10">s-10</strain>
    </source>
</reference>
<evidence type="ECO:0000256" key="4">
    <source>
        <dbReference type="ARBA" id="ARBA00022839"/>
    </source>
</evidence>
<evidence type="ECO:0000259" key="8">
    <source>
        <dbReference type="Pfam" id="PF13742"/>
    </source>
</evidence>
<dbReference type="Pfam" id="PF13742">
    <property type="entry name" value="tRNA_anti_2"/>
    <property type="match status" value="1"/>
</dbReference>
<organism evidence="9 10">
    <name type="scientific">Paenactinomyces guangxiensis</name>
    <dbReference type="NCBI Taxonomy" id="1490290"/>
    <lineage>
        <taxon>Bacteria</taxon>
        <taxon>Bacillati</taxon>
        <taxon>Bacillota</taxon>
        <taxon>Bacilli</taxon>
        <taxon>Bacillales</taxon>
        <taxon>Thermoactinomycetaceae</taxon>
        <taxon>Paenactinomyces</taxon>
    </lineage>
</organism>
<name>A0A7W1WS84_9BACL</name>
<evidence type="ECO:0000256" key="2">
    <source>
        <dbReference type="ARBA" id="ARBA00022722"/>
    </source>
</evidence>
<dbReference type="NCBIfam" id="TIGR00237">
    <property type="entry name" value="xseA"/>
    <property type="match status" value="1"/>
</dbReference>
<dbReference type="InterPro" id="IPR003753">
    <property type="entry name" value="Exonuc_VII_L"/>
</dbReference>
<accession>A0A7W1WS84</accession>